<dbReference type="OrthoDB" id="3694250at2"/>
<proteinExistence type="predicted"/>
<organism evidence="1 2">
    <name type="scientific">Lentzea tibetensis</name>
    <dbReference type="NCBI Taxonomy" id="2591470"/>
    <lineage>
        <taxon>Bacteria</taxon>
        <taxon>Bacillati</taxon>
        <taxon>Actinomycetota</taxon>
        <taxon>Actinomycetes</taxon>
        <taxon>Pseudonocardiales</taxon>
        <taxon>Pseudonocardiaceae</taxon>
        <taxon>Lentzea</taxon>
    </lineage>
</organism>
<accession>A0A563EHN4</accession>
<keyword evidence="2" id="KW-1185">Reference proteome</keyword>
<evidence type="ECO:0000313" key="1">
    <source>
        <dbReference type="EMBL" id="TWP46004.1"/>
    </source>
</evidence>
<gene>
    <name evidence="1" type="ORF">FKR81_37945</name>
</gene>
<dbReference type="Proteomes" id="UP000316639">
    <property type="component" value="Unassembled WGS sequence"/>
</dbReference>
<evidence type="ECO:0000313" key="2">
    <source>
        <dbReference type="Proteomes" id="UP000316639"/>
    </source>
</evidence>
<name>A0A563EHN4_9PSEU</name>
<protein>
    <submittedName>
        <fullName evidence="1">Uncharacterized protein</fullName>
    </submittedName>
</protein>
<comment type="caution">
    <text evidence="1">The sequence shown here is derived from an EMBL/GenBank/DDBJ whole genome shotgun (WGS) entry which is preliminary data.</text>
</comment>
<reference evidence="1 2" key="1">
    <citation type="submission" date="2019-07" db="EMBL/GenBank/DDBJ databases">
        <title>Lentzea xizangensis sp. nov., isolated from Qinghai-Tibetan Plateau Soils.</title>
        <authorList>
            <person name="Huang J."/>
        </authorList>
    </citation>
    <scope>NUCLEOTIDE SEQUENCE [LARGE SCALE GENOMIC DNA]</scope>
    <source>
        <strain evidence="1 2">FXJ1.1311</strain>
    </source>
</reference>
<sequence length="73" mass="7875">MLFNAFRWGRKGVTTCACSPEWPGLVTELDGERLPGVPNPDGDATLVTYLGLKAHCTGCGARYPHGWAVQGRD</sequence>
<dbReference type="RefSeq" id="WP_146359231.1">
    <property type="nucleotide sequence ID" value="NZ_VOBR01000037.1"/>
</dbReference>
<dbReference type="EMBL" id="VOBR01000037">
    <property type="protein sequence ID" value="TWP46004.1"/>
    <property type="molecule type" value="Genomic_DNA"/>
</dbReference>
<dbReference type="AlphaFoldDB" id="A0A563EHN4"/>